<dbReference type="Pfam" id="PF16539">
    <property type="entry name" value="FlgT_M"/>
    <property type="match status" value="1"/>
</dbReference>
<evidence type="ECO:0000256" key="1">
    <source>
        <dbReference type="SAM" id="SignalP"/>
    </source>
</evidence>
<dbReference type="InterPro" id="IPR032370">
    <property type="entry name" value="FlgT_N"/>
</dbReference>
<feature type="signal peptide" evidence="1">
    <location>
        <begin position="1"/>
        <end position="21"/>
    </location>
</feature>
<evidence type="ECO:0000313" key="5">
    <source>
        <dbReference type="Proteomes" id="UP000291106"/>
    </source>
</evidence>
<dbReference type="AlphaFoldDB" id="A0A411PHT1"/>
<keyword evidence="5" id="KW-1185">Reference proteome</keyword>
<dbReference type="Gene3D" id="3.30.1660.40">
    <property type="entry name" value="FlgT, N-terminal domain"/>
    <property type="match status" value="1"/>
</dbReference>
<accession>A0A411PHT1</accession>
<dbReference type="EMBL" id="CP036200">
    <property type="protein sequence ID" value="QBF83105.1"/>
    <property type="molecule type" value="Genomic_DNA"/>
</dbReference>
<dbReference type="KEGG" id="smai:EXU30_10670"/>
<dbReference type="Pfam" id="PF16548">
    <property type="entry name" value="FlgT_N"/>
    <property type="match status" value="1"/>
</dbReference>
<feature type="chain" id="PRO_5019003893" description="Flagellar biosynthesis protein FlgT" evidence="1">
    <location>
        <begin position="22"/>
        <end position="395"/>
    </location>
</feature>
<dbReference type="InterPro" id="IPR038165">
    <property type="entry name" value="FlgT_C_sf"/>
</dbReference>
<dbReference type="InterPro" id="IPR038180">
    <property type="entry name" value="FlgT_N_sf"/>
</dbReference>
<evidence type="ECO:0008006" key="6">
    <source>
        <dbReference type="Google" id="ProtNLM"/>
    </source>
</evidence>
<keyword evidence="1" id="KW-0732">Signal</keyword>
<evidence type="ECO:0000313" key="4">
    <source>
        <dbReference type="EMBL" id="QBF83105.1"/>
    </source>
</evidence>
<feature type="domain" description="Flagellar assembly protein T middle" evidence="2">
    <location>
        <begin position="112"/>
        <end position="266"/>
    </location>
</feature>
<feature type="domain" description="Flagellar assembly protein T N-terminal" evidence="3">
    <location>
        <begin position="26"/>
        <end position="107"/>
    </location>
</feature>
<gene>
    <name evidence="4" type="ORF">EXU30_10670</name>
</gene>
<dbReference type="RefSeq" id="WP_130599895.1">
    <property type="nucleotide sequence ID" value="NZ_CP036200.1"/>
</dbReference>
<dbReference type="OrthoDB" id="8778507at2"/>
<protein>
    <recommendedName>
        <fullName evidence="6">Flagellar biosynthesis protein FlgT</fullName>
    </recommendedName>
</protein>
<dbReference type="InterPro" id="IPR032386">
    <property type="entry name" value="FlgT_M"/>
</dbReference>
<sequence>MKHFLSLCLIALLLPVSPAFAKWYLGQASVTYDGNNYNQIRKQAIEQAIENASLQASSFISIENTVTGGLLTSTQSKLVSNQQISEIVILNEAIAGGKLTINLKVNMHTAANCVKDDYLKQLIVAQFPMLTPAQAAAGDIAALPFHVASRIKNELSNQPNIFVEELIPEMVFQPTSSFDSINLKSVKDISHGLNNQFQSQYLVFGYLRDISLFDQITANLVSETKVPMRNFTIKMFMYDRISDSILLEEEYHGEGAWSFDSYSRVDMANSLFWRSEYGKAVVNTLFKVAQDINRKLSCESTKAIVINSGDEYVTVNIGTLHGVEKGDKFQHIKLNNIPLNNAVLSTWMPPEQPVYLEVMQVSNKTSLLKVPDHQDVTGAKQDQIELYDAVIAAQH</sequence>
<dbReference type="Gene3D" id="3.40.50.10610">
    <property type="entry name" value="ABC-type transport auxiliary lipoprotein component"/>
    <property type="match status" value="1"/>
</dbReference>
<organism evidence="4 5">
    <name type="scientific">Shewanella maritima</name>
    <dbReference type="NCBI Taxonomy" id="2520507"/>
    <lineage>
        <taxon>Bacteria</taxon>
        <taxon>Pseudomonadati</taxon>
        <taxon>Pseudomonadota</taxon>
        <taxon>Gammaproteobacteria</taxon>
        <taxon>Alteromonadales</taxon>
        <taxon>Shewanellaceae</taxon>
        <taxon>Shewanella</taxon>
    </lineage>
</organism>
<dbReference type="Gene3D" id="2.40.10.410">
    <property type="entry name" value="FlgT, C-terminal domain"/>
    <property type="match status" value="1"/>
</dbReference>
<dbReference type="Proteomes" id="UP000291106">
    <property type="component" value="Chromosome"/>
</dbReference>
<proteinExistence type="predicted"/>
<name>A0A411PHT1_9GAMM</name>
<evidence type="ECO:0000259" key="2">
    <source>
        <dbReference type="Pfam" id="PF16539"/>
    </source>
</evidence>
<reference evidence="4 5" key="1">
    <citation type="submission" date="2019-02" db="EMBL/GenBank/DDBJ databases">
        <title>Shewanella sp. D4-2 isolated from Dokdo Island.</title>
        <authorList>
            <person name="Baek K."/>
        </authorList>
    </citation>
    <scope>NUCLEOTIDE SEQUENCE [LARGE SCALE GENOMIC DNA]</scope>
    <source>
        <strain evidence="4 5">D4-2</strain>
    </source>
</reference>
<evidence type="ECO:0000259" key="3">
    <source>
        <dbReference type="Pfam" id="PF16548"/>
    </source>
</evidence>